<feature type="compositionally biased region" description="Low complexity" evidence="1">
    <location>
        <begin position="304"/>
        <end position="317"/>
    </location>
</feature>
<sequence length="521" mass="57609">MASPSKYQSAVPPSSNKPELSRSTASHQLNNPTITIPIEQPKSLPEAALKTGGIEHLKAPGADSNYIDWSFVVGIHLQSTRVSHVLTPVNVTLRPDSWAQDNTAVCAVITRTINPINYCHIRDFENDVAKMWAALQKAHQDSTSGGRMYWLRKLVKARMTGSDVDSHINEMAMYAEQLNALITVDNPLTADNVHSTALLMLLPVDWLHCVSSLMNEEQVLSVRIVAALKAESLRRKTRGKGDAVNPIAVARINTNMPTTAATTTTKKLFCTFCKQPNHDLSNCNNVSTILKKHKEERHQEYLAKQKSSALSSKQNKSAKTKPPARAGHTTVVELDDVLSSSDELQESDYEVSGAAAVASLLSRIPHNCDLGNAPTLSSNVPIDTPSTPAVSSETPLTITRKSTRVTKPLERLGNWLNAVDAPLEVDTPKTWKQLLRLVDKIRWLKAADDKFASLLGMQTWNLMAINSWKGRQVDFKTAFLNGHLDKQIFMEQPPGFKDLNNPDYVCEVQRSLYGLKQAPRQ</sequence>
<dbReference type="EMBL" id="PGCJ01000253">
    <property type="protein sequence ID" value="PLW35685.1"/>
    <property type="molecule type" value="Genomic_DNA"/>
</dbReference>
<organism evidence="3 4">
    <name type="scientific">Puccinia coronata f. sp. avenae</name>
    <dbReference type="NCBI Taxonomy" id="200324"/>
    <lineage>
        <taxon>Eukaryota</taxon>
        <taxon>Fungi</taxon>
        <taxon>Dikarya</taxon>
        <taxon>Basidiomycota</taxon>
        <taxon>Pucciniomycotina</taxon>
        <taxon>Pucciniomycetes</taxon>
        <taxon>Pucciniales</taxon>
        <taxon>Pucciniaceae</taxon>
        <taxon>Puccinia</taxon>
    </lineage>
</organism>
<dbReference type="InterPro" id="IPR013103">
    <property type="entry name" value="RVT_2"/>
</dbReference>
<gene>
    <name evidence="3" type="ORF">PCANC_13811</name>
</gene>
<keyword evidence="4" id="KW-1185">Reference proteome</keyword>
<feature type="domain" description="Reverse transcriptase Ty1/copia-type" evidence="2">
    <location>
        <begin position="463"/>
        <end position="520"/>
    </location>
</feature>
<protein>
    <recommendedName>
        <fullName evidence="2">Reverse transcriptase Ty1/copia-type domain-containing protein</fullName>
    </recommendedName>
</protein>
<dbReference type="STRING" id="200324.A0A2N5UD58"/>
<dbReference type="AlphaFoldDB" id="A0A2N5UD58"/>
<dbReference type="Pfam" id="PF07727">
    <property type="entry name" value="RVT_2"/>
    <property type="match status" value="1"/>
</dbReference>
<dbReference type="OrthoDB" id="3051833at2759"/>
<evidence type="ECO:0000259" key="2">
    <source>
        <dbReference type="Pfam" id="PF07727"/>
    </source>
</evidence>
<feature type="region of interest" description="Disordered" evidence="1">
    <location>
        <begin position="300"/>
        <end position="329"/>
    </location>
</feature>
<dbReference type="PANTHER" id="PTHR33246:SF51">
    <property type="entry name" value="MYB_SANT-LIKE DOMAIN-CONTAINING PROTEIN"/>
    <property type="match status" value="1"/>
</dbReference>
<comment type="caution">
    <text evidence="3">The sequence shown here is derived from an EMBL/GenBank/DDBJ whole genome shotgun (WGS) entry which is preliminary data.</text>
</comment>
<dbReference type="Proteomes" id="UP000235388">
    <property type="component" value="Unassembled WGS sequence"/>
</dbReference>
<proteinExistence type="predicted"/>
<accession>A0A2N5UD58</accession>
<name>A0A2N5UD58_9BASI</name>
<dbReference type="Pfam" id="PF14223">
    <property type="entry name" value="Retrotran_gag_2"/>
    <property type="match status" value="1"/>
</dbReference>
<feature type="region of interest" description="Disordered" evidence="1">
    <location>
        <begin position="1"/>
        <end position="33"/>
    </location>
</feature>
<reference evidence="3 4" key="1">
    <citation type="submission" date="2017-11" db="EMBL/GenBank/DDBJ databases">
        <title>De novo assembly and phasing of dikaryotic genomes from two isolates of Puccinia coronata f. sp. avenae, the causal agent of oat crown rust.</title>
        <authorList>
            <person name="Miller M.E."/>
            <person name="Zhang Y."/>
            <person name="Omidvar V."/>
            <person name="Sperschneider J."/>
            <person name="Schwessinger B."/>
            <person name="Raley C."/>
            <person name="Palmer J.M."/>
            <person name="Garnica D."/>
            <person name="Upadhyaya N."/>
            <person name="Rathjen J."/>
            <person name="Taylor J.M."/>
            <person name="Park R.F."/>
            <person name="Dodds P.N."/>
            <person name="Hirsch C.D."/>
            <person name="Kianian S.F."/>
            <person name="Figueroa M."/>
        </authorList>
    </citation>
    <scope>NUCLEOTIDE SEQUENCE [LARGE SCALE GENOMIC DNA]</scope>
    <source>
        <strain evidence="3">12NC29</strain>
    </source>
</reference>
<evidence type="ECO:0000313" key="4">
    <source>
        <dbReference type="Proteomes" id="UP000235388"/>
    </source>
</evidence>
<dbReference type="PANTHER" id="PTHR33246">
    <property type="entry name" value="CCHC-TYPE DOMAIN-CONTAINING PROTEIN"/>
    <property type="match status" value="1"/>
</dbReference>
<evidence type="ECO:0000256" key="1">
    <source>
        <dbReference type="SAM" id="MobiDB-lite"/>
    </source>
</evidence>
<evidence type="ECO:0000313" key="3">
    <source>
        <dbReference type="EMBL" id="PLW35685.1"/>
    </source>
</evidence>